<dbReference type="AlphaFoldDB" id="A0A9D9DE31"/>
<comment type="caution">
    <text evidence="1">The sequence shown here is derived from an EMBL/GenBank/DDBJ whole genome shotgun (WGS) entry which is preliminary data.</text>
</comment>
<sequence>MPNVFVTDTGATVVARAARAVRDDAEMADWRGVDAARATDVFAPGRIVVPARDMRDAFTVVVPLRPDVVVLDGTDVRAVVPRLITDDVPRVRDVDAVFADWRGVVVRVVVVRDTTWGVSVDFMPAVPRDMASESRTAASACIMPTQHNSVKSKIRFIPVYIYKMITKICFFEKRLFIYMYIKNPSVDGF</sequence>
<accession>A0A9D9DE31</accession>
<proteinExistence type="predicted"/>
<dbReference type="EMBL" id="JADINC010000052">
    <property type="protein sequence ID" value="MBO8425490.1"/>
    <property type="molecule type" value="Genomic_DNA"/>
</dbReference>
<reference evidence="1" key="1">
    <citation type="submission" date="2020-10" db="EMBL/GenBank/DDBJ databases">
        <authorList>
            <person name="Gilroy R."/>
        </authorList>
    </citation>
    <scope>NUCLEOTIDE SEQUENCE</scope>
    <source>
        <strain evidence="1">8207</strain>
    </source>
</reference>
<organism evidence="1 2">
    <name type="scientific">Candidatus Enterousia avistercoris</name>
    <dbReference type="NCBI Taxonomy" id="2840788"/>
    <lineage>
        <taxon>Bacteria</taxon>
        <taxon>Pseudomonadati</taxon>
        <taxon>Pseudomonadota</taxon>
        <taxon>Alphaproteobacteria</taxon>
        <taxon>Candidatus Enterousia</taxon>
    </lineage>
</organism>
<name>A0A9D9DE31_9PROT</name>
<evidence type="ECO:0000313" key="2">
    <source>
        <dbReference type="Proteomes" id="UP000823630"/>
    </source>
</evidence>
<gene>
    <name evidence="1" type="ORF">IAC69_03370</name>
</gene>
<dbReference type="Proteomes" id="UP000823630">
    <property type="component" value="Unassembled WGS sequence"/>
</dbReference>
<protein>
    <submittedName>
        <fullName evidence="1">Uncharacterized protein</fullName>
    </submittedName>
</protein>
<evidence type="ECO:0000313" key="1">
    <source>
        <dbReference type="EMBL" id="MBO8425490.1"/>
    </source>
</evidence>
<reference evidence="1" key="2">
    <citation type="journal article" date="2021" name="PeerJ">
        <title>Extensive microbial diversity within the chicken gut microbiome revealed by metagenomics and culture.</title>
        <authorList>
            <person name="Gilroy R."/>
            <person name="Ravi A."/>
            <person name="Getino M."/>
            <person name="Pursley I."/>
            <person name="Horton D.L."/>
            <person name="Alikhan N.F."/>
            <person name="Baker D."/>
            <person name="Gharbi K."/>
            <person name="Hall N."/>
            <person name="Watson M."/>
            <person name="Adriaenssens E.M."/>
            <person name="Foster-Nyarko E."/>
            <person name="Jarju S."/>
            <person name="Secka A."/>
            <person name="Antonio M."/>
            <person name="Oren A."/>
            <person name="Chaudhuri R.R."/>
            <person name="La Ragione R."/>
            <person name="Hildebrand F."/>
            <person name="Pallen M.J."/>
        </authorList>
    </citation>
    <scope>NUCLEOTIDE SEQUENCE</scope>
    <source>
        <strain evidence="1">8207</strain>
    </source>
</reference>